<dbReference type="PROSITE" id="PS51837">
    <property type="entry name" value="LITAF"/>
    <property type="match status" value="1"/>
</dbReference>
<dbReference type="SMART" id="SM00714">
    <property type="entry name" value="LITAF"/>
    <property type="match status" value="1"/>
</dbReference>
<keyword evidence="5" id="KW-0479">Metal-binding</keyword>
<evidence type="ECO:0000256" key="6">
    <source>
        <dbReference type="ARBA" id="ARBA00022833"/>
    </source>
</evidence>
<evidence type="ECO:0000313" key="11">
    <source>
        <dbReference type="Proteomes" id="UP001497623"/>
    </source>
</evidence>
<dbReference type="GO" id="GO:0005765">
    <property type="term" value="C:lysosomal membrane"/>
    <property type="evidence" value="ECO:0007669"/>
    <property type="project" value="UniProtKB-SubCell"/>
</dbReference>
<feature type="domain" description="LITAF" evidence="9">
    <location>
        <begin position="149"/>
        <end position="233"/>
    </location>
</feature>
<dbReference type="PANTHER" id="PTHR23292:SF6">
    <property type="entry name" value="FI16602P1-RELATED"/>
    <property type="match status" value="1"/>
</dbReference>
<proteinExistence type="inferred from homology"/>
<evidence type="ECO:0000256" key="3">
    <source>
        <dbReference type="ARBA" id="ARBA00004630"/>
    </source>
</evidence>
<dbReference type="Proteomes" id="UP001497623">
    <property type="component" value="Unassembled WGS sequence"/>
</dbReference>
<evidence type="ECO:0000256" key="5">
    <source>
        <dbReference type="ARBA" id="ARBA00022723"/>
    </source>
</evidence>
<reference evidence="10 11" key="1">
    <citation type="submission" date="2024-05" db="EMBL/GenBank/DDBJ databases">
        <authorList>
            <person name="Wallberg A."/>
        </authorList>
    </citation>
    <scope>NUCLEOTIDE SEQUENCE [LARGE SCALE GENOMIC DNA]</scope>
</reference>
<evidence type="ECO:0000256" key="7">
    <source>
        <dbReference type="ARBA" id="ARBA00023136"/>
    </source>
</evidence>
<keyword evidence="7" id="KW-0472">Membrane</keyword>
<evidence type="ECO:0000313" key="10">
    <source>
        <dbReference type="EMBL" id="CAL4063729.1"/>
    </source>
</evidence>
<dbReference type="GO" id="GO:0008270">
    <property type="term" value="F:zinc ion binding"/>
    <property type="evidence" value="ECO:0007669"/>
    <property type="project" value="TreeGrafter"/>
</dbReference>
<feature type="compositionally biased region" description="Basic and acidic residues" evidence="8">
    <location>
        <begin position="113"/>
        <end position="125"/>
    </location>
</feature>
<dbReference type="Pfam" id="PF10601">
    <property type="entry name" value="zf-LITAF-like"/>
    <property type="match status" value="1"/>
</dbReference>
<dbReference type="PANTHER" id="PTHR23292">
    <property type="entry name" value="LIPOPOLYSACCHARIDE-INDUCED TUMOR NECROSIS FACTOR-ALPHA FACTOR"/>
    <property type="match status" value="1"/>
</dbReference>
<dbReference type="AlphaFoldDB" id="A0AAV2PSS6"/>
<dbReference type="GO" id="GO:0031902">
    <property type="term" value="C:late endosome membrane"/>
    <property type="evidence" value="ECO:0007669"/>
    <property type="project" value="UniProtKB-SubCell"/>
</dbReference>
<dbReference type="InterPro" id="IPR037519">
    <property type="entry name" value="LITAF_fam"/>
</dbReference>
<evidence type="ECO:0000256" key="8">
    <source>
        <dbReference type="SAM" id="MobiDB-lite"/>
    </source>
</evidence>
<name>A0AAV2PSS6_MEGNR</name>
<gene>
    <name evidence="10" type="ORF">MNOR_LOCUS3584</name>
</gene>
<sequence length="247" mass="27533">SSAQVCSSNTFCRILMKIGKMNAEPESQPLHSEALTRKKLLHQISSDIEESLTRQKLLRQASVDISESLEGYYKQRRPSITILPPLDSLPESGSPPSPSDETVHRPSFNYGSNDRRKSISAESIREPPSPFLDIDNKVELYKQLEELASKQPALGKNILRDARSYPFFCKHCEWETDSKVKSTPKTIAWATGTVIACMGCFCGCCCLPMAFDPCFDVTHSCPDCGQVAGPPPARYTETDTTWDWPPI</sequence>
<dbReference type="InterPro" id="IPR006629">
    <property type="entry name" value="LITAF"/>
</dbReference>
<comment type="similarity">
    <text evidence="4">Belongs to the CDIP1/LITAF family.</text>
</comment>
<protein>
    <recommendedName>
        <fullName evidence="9">LITAF domain-containing protein</fullName>
    </recommendedName>
</protein>
<comment type="caution">
    <text evidence="10">The sequence shown here is derived from an EMBL/GenBank/DDBJ whole genome shotgun (WGS) entry which is preliminary data.</text>
</comment>
<keyword evidence="11" id="KW-1185">Reference proteome</keyword>
<dbReference type="EMBL" id="CAXKWB010001240">
    <property type="protein sequence ID" value="CAL4063729.1"/>
    <property type="molecule type" value="Genomic_DNA"/>
</dbReference>
<evidence type="ECO:0000256" key="2">
    <source>
        <dbReference type="ARBA" id="ARBA00004481"/>
    </source>
</evidence>
<keyword evidence="6" id="KW-0862">Zinc</keyword>
<evidence type="ECO:0000256" key="4">
    <source>
        <dbReference type="ARBA" id="ARBA00005975"/>
    </source>
</evidence>
<evidence type="ECO:0000256" key="1">
    <source>
        <dbReference type="ARBA" id="ARBA00004414"/>
    </source>
</evidence>
<comment type="subcellular location">
    <subcellularLocation>
        <location evidence="2">Endosome membrane</location>
        <topology evidence="2">Peripheral membrane protein</topology>
    </subcellularLocation>
    <subcellularLocation>
        <location evidence="1">Late endosome membrane</location>
    </subcellularLocation>
    <subcellularLocation>
        <location evidence="3">Lysosome membrane</location>
        <topology evidence="3">Peripheral membrane protein</topology>
        <orientation evidence="3">Cytoplasmic side</orientation>
    </subcellularLocation>
</comment>
<feature type="non-terminal residue" evidence="10">
    <location>
        <position position="1"/>
    </location>
</feature>
<feature type="region of interest" description="Disordered" evidence="8">
    <location>
        <begin position="82"/>
        <end position="128"/>
    </location>
</feature>
<accession>A0AAV2PSS6</accession>
<feature type="compositionally biased region" description="Low complexity" evidence="8">
    <location>
        <begin position="83"/>
        <end position="92"/>
    </location>
</feature>
<evidence type="ECO:0000259" key="9">
    <source>
        <dbReference type="PROSITE" id="PS51837"/>
    </source>
</evidence>
<organism evidence="10 11">
    <name type="scientific">Meganyctiphanes norvegica</name>
    <name type="common">Northern krill</name>
    <name type="synonym">Thysanopoda norvegica</name>
    <dbReference type="NCBI Taxonomy" id="48144"/>
    <lineage>
        <taxon>Eukaryota</taxon>
        <taxon>Metazoa</taxon>
        <taxon>Ecdysozoa</taxon>
        <taxon>Arthropoda</taxon>
        <taxon>Crustacea</taxon>
        <taxon>Multicrustacea</taxon>
        <taxon>Malacostraca</taxon>
        <taxon>Eumalacostraca</taxon>
        <taxon>Eucarida</taxon>
        <taxon>Euphausiacea</taxon>
        <taxon>Euphausiidae</taxon>
        <taxon>Meganyctiphanes</taxon>
    </lineage>
</organism>